<evidence type="ECO:0000256" key="1">
    <source>
        <dbReference type="ARBA" id="ARBA00009369"/>
    </source>
</evidence>
<dbReference type="STRING" id="1121307.CLCY_2c03000"/>
<dbReference type="Gene3D" id="2.40.10.340">
    <property type="entry name" value="Rod shape-determining protein MreC, domain 1"/>
    <property type="match status" value="1"/>
</dbReference>
<evidence type="ECO:0000256" key="6">
    <source>
        <dbReference type="SAM" id="Coils"/>
    </source>
</evidence>
<name>A0A0J8DB82_CLOCY</name>
<dbReference type="Proteomes" id="UP000036756">
    <property type="component" value="Unassembled WGS sequence"/>
</dbReference>
<sequence>MNFLKNKLLTIVLVLCLAFTIFIGISANKGENTGIFQEVVTTVVGPIQKYVYTAGQRISSMFHYVTSLGTIRGENEDLKKEVDALNKKLVEYDQYKRQNEDLKAMINFKNSNPSHNLLGAKVIGKVGDNWFSTIIIDRGSNDGVKKGQCVITGTGYVGKVKEVSGNTSKVMTFIDEKANIPVKISSTDEQGVISGALSSSNDKKAKVRYIPPDSKVKVGDKILTSNVVANDNELPQENIIVGTVTKVEEEESNFIKLAYVKPVVNFSTLENVMVIVK</sequence>
<organism evidence="8 9">
    <name type="scientific">Clostridium cylindrosporum DSM 605</name>
    <dbReference type="NCBI Taxonomy" id="1121307"/>
    <lineage>
        <taxon>Bacteria</taxon>
        <taxon>Bacillati</taxon>
        <taxon>Bacillota</taxon>
        <taxon>Clostridia</taxon>
        <taxon>Eubacteriales</taxon>
        <taxon>Clostridiaceae</taxon>
        <taxon>Clostridium</taxon>
    </lineage>
</organism>
<reference evidence="8 9" key="1">
    <citation type="submission" date="2015-06" db="EMBL/GenBank/DDBJ databases">
        <title>Draft genome sequence of the purine-degrading Clostridium cylindrosporum HC-1 (DSM 605).</title>
        <authorList>
            <person name="Poehlein A."/>
            <person name="Schiel-Bengelsdorf B."/>
            <person name="Bengelsdorf F."/>
            <person name="Daniel R."/>
            <person name="Duerre P."/>
        </authorList>
    </citation>
    <scope>NUCLEOTIDE SEQUENCE [LARGE SCALE GENOMIC DNA]</scope>
    <source>
        <strain evidence="8 9">DSM 605</strain>
    </source>
</reference>
<feature type="coiled-coil region" evidence="6">
    <location>
        <begin position="68"/>
        <end position="112"/>
    </location>
</feature>
<dbReference type="InterPro" id="IPR042177">
    <property type="entry name" value="Cell/Rod_1"/>
</dbReference>
<dbReference type="GO" id="GO:0005886">
    <property type="term" value="C:plasma membrane"/>
    <property type="evidence" value="ECO:0007669"/>
    <property type="project" value="TreeGrafter"/>
</dbReference>
<evidence type="ECO:0000259" key="7">
    <source>
        <dbReference type="Pfam" id="PF04085"/>
    </source>
</evidence>
<dbReference type="EMBL" id="LFVU01000027">
    <property type="protein sequence ID" value="KMT21538.1"/>
    <property type="molecule type" value="Genomic_DNA"/>
</dbReference>
<evidence type="ECO:0000256" key="4">
    <source>
        <dbReference type="ARBA" id="ARBA00032089"/>
    </source>
</evidence>
<dbReference type="PANTHER" id="PTHR34138">
    <property type="entry name" value="CELL SHAPE-DETERMINING PROTEIN MREC"/>
    <property type="match status" value="1"/>
</dbReference>
<protein>
    <recommendedName>
        <fullName evidence="2 5">Cell shape-determining protein MreC</fullName>
    </recommendedName>
    <alternativeName>
        <fullName evidence="4 5">Cell shape protein MreC</fullName>
    </alternativeName>
</protein>
<dbReference type="Gene3D" id="2.40.10.350">
    <property type="entry name" value="Rod shape-determining protein MreC, domain 2"/>
    <property type="match status" value="1"/>
</dbReference>
<dbReference type="InterPro" id="IPR007221">
    <property type="entry name" value="MreC"/>
</dbReference>
<accession>A0A0J8DB82</accession>
<dbReference type="OrthoDB" id="9792313at2"/>
<dbReference type="GO" id="GO:0008360">
    <property type="term" value="P:regulation of cell shape"/>
    <property type="evidence" value="ECO:0007669"/>
    <property type="project" value="UniProtKB-KW"/>
</dbReference>
<dbReference type="InterPro" id="IPR055342">
    <property type="entry name" value="MreC_beta-barrel_core"/>
</dbReference>
<keyword evidence="3 5" id="KW-0133">Cell shape</keyword>
<dbReference type="NCBIfam" id="TIGR00219">
    <property type="entry name" value="mreC"/>
    <property type="match status" value="1"/>
</dbReference>
<comment type="caution">
    <text evidence="8">The sequence shown here is derived from an EMBL/GenBank/DDBJ whole genome shotgun (WGS) entry which is preliminary data.</text>
</comment>
<dbReference type="AlphaFoldDB" id="A0A0J8DB82"/>
<keyword evidence="9" id="KW-1185">Reference proteome</keyword>
<gene>
    <name evidence="8" type="primary">mreC</name>
    <name evidence="8" type="ORF">CLCY_2c03000</name>
</gene>
<evidence type="ECO:0000256" key="5">
    <source>
        <dbReference type="PIRNR" id="PIRNR038471"/>
    </source>
</evidence>
<comment type="function">
    <text evidence="5">Involved in formation and maintenance of cell shape.</text>
</comment>
<dbReference type="PANTHER" id="PTHR34138:SF1">
    <property type="entry name" value="CELL SHAPE-DETERMINING PROTEIN MREC"/>
    <property type="match status" value="1"/>
</dbReference>
<keyword evidence="6" id="KW-0175">Coiled coil</keyword>
<evidence type="ECO:0000256" key="3">
    <source>
        <dbReference type="ARBA" id="ARBA00022960"/>
    </source>
</evidence>
<comment type="similarity">
    <text evidence="1 5">Belongs to the MreC family.</text>
</comment>
<proteinExistence type="inferred from homology"/>
<feature type="domain" description="Rod shape-determining protein MreC beta-barrel core" evidence="7">
    <location>
        <begin position="122"/>
        <end position="275"/>
    </location>
</feature>
<dbReference type="PATRIC" id="fig|1121307.3.peg.1156"/>
<evidence type="ECO:0000313" key="9">
    <source>
        <dbReference type="Proteomes" id="UP000036756"/>
    </source>
</evidence>
<dbReference type="RefSeq" id="WP_048570966.1">
    <property type="nucleotide sequence ID" value="NZ_LFVU01000027.1"/>
</dbReference>
<evidence type="ECO:0000313" key="8">
    <source>
        <dbReference type="EMBL" id="KMT21538.1"/>
    </source>
</evidence>
<dbReference type="InterPro" id="IPR042175">
    <property type="entry name" value="Cell/Rod_MreC_2"/>
</dbReference>
<dbReference type="PIRSF" id="PIRSF038471">
    <property type="entry name" value="MreC"/>
    <property type="match status" value="1"/>
</dbReference>
<dbReference type="Pfam" id="PF04085">
    <property type="entry name" value="MreC"/>
    <property type="match status" value="1"/>
</dbReference>
<evidence type="ECO:0000256" key="2">
    <source>
        <dbReference type="ARBA" id="ARBA00013855"/>
    </source>
</evidence>